<dbReference type="Proteomes" id="UP000887565">
    <property type="component" value="Unplaced"/>
</dbReference>
<keyword evidence="1" id="KW-1185">Reference proteome</keyword>
<reference evidence="2" key="1">
    <citation type="submission" date="2022-11" db="UniProtKB">
        <authorList>
            <consortium name="WormBaseParasite"/>
        </authorList>
    </citation>
    <scope>IDENTIFICATION</scope>
</reference>
<accession>A0A915K8L4</accession>
<evidence type="ECO:0000313" key="1">
    <source>
        <dbReference type="Proteomes" id="UP000887565"/>
    </source>
</evidence>
<evidence type="ECO:0000313" key="2">
    <source>
        <dbReference type="WBParaSite" id="nRc.2.0.1.t34709-RA"/>
    </source>
</evidence>
<proteinExistence type="predicted"/>
<protein>
    <submittedName>
        <fullName evidence="2">Uncharacterized protein</fullName>
    </submittedName>
</protein>
<dbReference type="AlphaFoldDB" id="A0A915K8L4"/>
<name>A0A915K8L4_ROMCU</name>
<organism evidence="1 2">
    <name type="scientific">Romanomermis culicivorax</name>
    <name type="common">Nematode worm</name>
    <dbReference type="NCBI Taxonomy" id="13658"/>
    <lineage>
        <taxon>Eukaryota</taxon>
        <taxon>Metazoa</taxon>
        <taxon>Ecdysozoa</taxon>
        <taxon>Nematoda</taxon>
        <taxon>Enoplea</taxon>
        <taxon>Dorylaimia</taxon>
        <taxon>Mermithida</taxon>
        <taxon>Mermithoidea</taxon>
        <taxon>Mermithidae</taxon>
        <taxon>Romanomermis</taxon>
    </lineage>
</organism>
<sequence length="170" mass="19963">MWWKEAEDKQLYQRLLGNEEERQLVISLKNRSKILKYFYDSIFGCHMGMVKTLLKTQTQDLANQTLTKSQANQKHYDKKAKEIEYSVSQMVWCINHRRAKGVDDSNNDTHMLLDDMDIIDDRVAQKLETEMSELFDSMQVIDGQTSGELFYKERTVVITRLTKNTKNGKT</sequence>
<dbReference type="WBParaSite" id="nRc.2.0.1.t34709-RA">
    <property type="protein sequence ID" value="nRc.2.0.1.t34709-RA"/>
    <property type="gene ID" value="nRc.2.0.1.g34709"/>
</dbReference>